<organism evidence="5 6">
    <name type="scientific">Sphingomonas sabuli</name>
    <dbReference type="NCBI Taxonomy" id="2764186"/>
    <lineage>
        <taxon>Bacteria</taxon>
        <taxon>Pseudomonadati</taxon>
        <taxon>Pseudomonadota</taxon>
        <taxon>Alphaproteobacteria</taxon>
        <taxon>Sphingomonadales</taxon>
        <taxon>Sphingomonadaceae</taxon>
        <taxon>Sphingomonas</taxon>
    </lineage>
</organism>
<accession>A0A7G9L4P9</accession>
<comment type="cofactor">
    <cofactor evidence="1">
        <name>Zn(2+)</name>
        <dbReference type="ChEBI" id="CHEBI:29105"/>
    </cofactor>
</comment>
<dbReference type="KEGG" id="ssau:H8M03_04530"/>
<evidence type="ECO:0000256" key="1">
    <source>
        <dbReference type="ARBA" id="ARBA00001947"/>
    </source>
</evidence>
<dbReference type="Pfam" id="PF08014">
    <property type="entry name" value="MATCAP"/>
    <property type="match status" value="1"/>
</dbReference>
<dbReference type="GO" id="GO:0008237">
    <property type="term" value="F:metallopeptidase activity"/>
    <property type="evidence" value="ECO:0007669"/>
    <property type="project" value="UniProtKB-KW"/>
</dbReference>
<dbReference type="GO" id="GO:0080164">
    <property type="term" value="P:regulation of nitric oxide metabolic process"/>
    <property type="evidence" value="ECO:0007669"/>
    <property type="project" value="TreeGrafter"/>
</dbReference>
<dbReference type="EMBL" id="CP060697">
    <property type="protein sequence ID" value="QNM83598.1"/>
    <property type="molecule type" value="Genomic_DNA"/>
</dbReference>
<dbReference type="InterPro" id="IPR012548">
    <property type="entry name" value="MATCAP"/>
</dbReference>
<evidence type="ECO:0000256" key="3">
    <source>
        <dbReference type="ARBA" id="ARBA00022801"/>
    </source>
</evidence>
<gene>
    <name evidence="5" type="ORF">H8M03_04530</name>
</gene>
<sequence length="613" mass="67546">MSARPRPKLVSDSDVLSFGPRGELREAFATSGRVHIDRWLPLLVLNCTDNPDDSLARQVAVNSPAYLIWSPADRDEAESALEAVLHRLHREVGRVLVIELHDEHQEQLAEDSPKLPSFDVAIGATGGKSGQAALNALKKSLGVMKVNFRNPDITIVDPGEPMLACDDECDRLTLTVPQVHRSPDGQLYPQVEHELAAAFSESLLCAVSAFVGSVSDRTPPHHRALGRSAILAAALKADKKLDTLARSYDFLLSISPINTAEARDEFFAGGAQAEPDFRYRPLTVDPDTVKRDLYAIDLSVVEDLLLERILREKRREIDMQLTMLETRSTQAFRPASMMLYGPVGGDLLAAAHNILDELKPAGIRTKSVEAHAIADKARELIAYYRNADPRFQAKVEVRDDVSGLLVSGDKLMIASDTSISDHRLDPLLAHEVSVHLLTYFNGATQGMSIFRTGLAHYEGIQEGLGVFAEWAVGGLTVQRLRLLAGRVLAVEAMTKGATFVDVYRLLNGDCGFARRSAFNITARVYRSGGLAKDAIYLKGFLEIIGRVATGHSLEAFWLGKIAPEHVEAVDELLERGLLHPPVFVPEFLGREGAQRRIDRLRHGETFDRLLELE</sequence>
<dbReference type="SMART" id="SM01154">
    <property type="entry name" value="DUF1704"/>
    <property type="match status" value="1"/>
</dbReference>
<keyword evidence="2" id="KW-0645">Protease</keyword>
<protein>
    <submittedName>
        <fullName evidence="5">DUF1704 domain-containing protein</fullName>
    </submittedName>
</protein>
<dbReference type="GO" id="GO:0006508">
    <property type="term" value="P:proteolysis"/>
    <property type="evidence" value="ECO:0007669"/>
    <property type="project" value="UniProtKB-KW"/>
</dbReference>
<dbReference type="AlphaFoldDB" id="A0A7G9L4P9"/>
<evidence type="ECO:0000256" key="4">
    <source>
        <dbReference type="ARBA" id="ARBA00023049"/>
    </source>
</evidence>
<evidence type="ECO:0000256" key="2">
    <source>
        <dbReference type="ARBA" id="ARBA00022670"/>
    </source>
</evidence>
<dbReference type="RefSeq" id="WP_187480553.1">
    <property type="nucleotide sequence ID" value="NZ_CP060697.1"/>
</dbReference>
<name>A0A7G9L4P9_9SPHN</name>
<keyword evidence="3" id="KW-0378">Hydrolase</keyword>
<evidence type="ECO:0000313" key="6">
    <source>
        <dbReference type="Proteomes" id="UP000515861"/>
    </source>
</evidence>
<keyword evidence="4" id="KW-0482">Metalloprotease</keyword>
<evidence type="ECO:0000313" key="5">
    <source>
        <dbReference type="EMBL" id="QNM83598.1"/>
    </source>
</evidence>
<keyword evidence="6" id="KW-1185">Reference proteome</keyword>
<dbReference type="PANTHER" id="PTHR31817">
    <property type="match status" value="1"/>
</dbReference>
<proteinExistence type="predicted"/>
<dbReference type="Proteomes" id="UP000515861">
    <property type="component" value="Chromosome"/>
</dbReference>
<dbReference type="PANTHER" id="PTHR31817:SF0">
    <property type="entry name" value="CHROMOSOME UNDETERMINED SCAFFOLD_67, WHOLE GENOME SHOTGUN SEQUENCE"/>
    <property type="match status" value="1"/>
</dbReference>
<reference evidence="5 6" key="1">
    <citation type="submission" date="2020-08" db="EMBL/GenBank/DDBJ databases">
        <title>Sphingomonas sp. sand1-3 16S ribosomal RNA gene Genome sequencing and assembly.</title>
        <authorList>
            <person name="Kang M."/>
        </authorList>
    </citation>
    <scope>NUCLEOTIDE SEQUENCE [LARGE SCALE GENOMIC DNA]</scope>
    <source>
        <strain evidence="6">sand1-3</strain>
    </source>
</reference>